<accession>A0A6G1ER61</accession>
<name>A0A6G1ER61_9ORYZ</name>
<evidence type="ECO:0000313" key="2">
    <source>
        <dbReference type="EMBL" id="KAF0927075.1"/>
    </source>
</evidence>
<dbReference type="AlphaFoldDB" id="A0A6G1ER61"/>
<dbReference type="Gene3D" id="3.40.50.2000">
    <property type="entry name" value="Glycogen Phosphorylase B"/>
    <property type="match status" value="2"/>
</dbReference>
<dbReference type="OrthoDB" id="5835829at2759"/>
<keyword evidence="1" id="KW-1133">Transmembrane helix</keyword>
<gene>
    <name evidence="2" type="ORF">E2562_029834</name>
</gene>
<reference evidence="2 3" key="1">
    <citation type="submission" date="2019-11" db="EMBL/GenBank/DDBJ databases">
        <title>Whole genome sequence of Oryza granulata.</title>
        <authorList>
            <person name="Li W."/>
        </authorList>
    </citation>
    <scope>NUCLEOTIDE SEQUENCE [LARGE SCALE GENOMIC DNA]</scope>
    <source>
        <strain evidence="3">cv. Menghai</strain>
        <tissue evidence="2">Leaf</tissue>
    </source>
</reference>
<evidence type="ECO:0000313" key="3">
    <source>
        <dbReference type="Proteomes" id="UP000479710"/>
    </source>
</evidence>
<protein>
    <submittedName>
        <fullName evidence="2">Uncharacterized protein</fullName>
    </submittedName>
</protein>
<keyword evidence="3" id="KW-1185">Reference proteome</keyword>
<keyword evidence="1" id="KW-0812">Transmembrane</keyword>
<evidence type="ECO:0000256" key="1">
    <source>
        <dbReference type="SAM" id="Phobius"/>
    </source>
</evidence>
<dbReference type="SUPFAM" id="SSF53756">
    <property type="entry name" value="UDP-Glycosyltransferase/glycogen phosphorylase"/>
    <property type="match status" value="1"/>
</dbReference>
<dbReference type="Proteomes" id="UP000479710">
    <property type="component" value="Unassembled WGS sequence"/>
</dbReference>
<dbReference type="EMBL" id="SPHZ02000003">
    <property type="protein sequence ID" value="KAF0927075.1"/>
    <property type="molecule type" value="Genomic_DNA"/>
</dbReference>
<feature type="transmembrane region" description="Helical" evidence="1">
    <location>
        <begin position="12"/>
        <end position="34"/>
    </location>
</feature>
<keyword evidence="1" id="KW-0472">Membrane</keyword>
<sequence length="189" mass="20955">MASVERNKKLRVLLLPFFVTTHIGPFTDLAIRLASASPDVVEPTIAVTPANISVVQSALQWHDVHFSWNASIADELGVTYISFSVISLFSGLAMHLLTTTITNDSNSEEATIIGFLGPELRIPSTELPDFLIGPCNLDEVDLHKAISDINQQTIYSLCTHLFHTFASSQACFFMYPEIELPFRSLYCSF</sequence>
<comment type="caution">
    <text evidence="2">The sequence shown here is derived from an EMBL/GenBank/DDBJ whole genome shotgun (WGS) entry which is preliminary data.</text>
</comment>
<organism evidence="2 3">
    <name type="scientific">Oryza meyeriana var. granulata</name>
    <dbReference type="NCBI Taxonomy" id="110450"/>
    <lineage>
        <taxon>Eukaryota</taxon>
        <taxon>Viridiplantae</taxon>
        <taxon>Streptophyta</taxon>
        <taxon>Embryophyta</taxon>
        <taxon>Tracheophyta</taxon>
        <taxon>Spermatophyta</taxon>
        <taxon>Magnoliopsida</taxon>
        <taxon>Liliopsida</taxon>
        <taxon>Poales</taxon>
        <taxon>Poaceae</taxon>
        <taxon>BOP clade</taxon>
        <taxon>Oryzoideae</taxon>
        <taxon>Oryzeae</taxon>
        <taxon>Oryzinae</taxon>
        <taxon>Oryza</taxon>
        <taxon>Oryza meyeriana</taxon>
    </lineage>
</organism>
<feature type="transmembrane region" description="Helical" evidence="1">
    <location>
        <begin position="77"/>
        <end position="97"/>
    </location>
</feature>
<proteinExistence type="predicted"/>